<dbReference type="PANTHER" id="PTHR30461">
    <property type="entry name" value="DNA-INVERTASE FROM LAMBDOID PROPHAGE"/>
    <property type="match status" value="1"/>
</dbReference>
<dbReference type="Pfam" id="PF00239">
    <property type="entry name" value="Resolvase"/>
    <property type="match status" value="1"/>
</dbReference>
<keyword evidence="2" id="KW-0233">DNA recombination</keyword>
<proteinExistence type="predicted"/>
<dbReference type="Gene3D" id="3.40.50.1390">
    <property type="entry name" value="Resolvase, N-terminal catalytic domain"/>
    <property type="match status" value="1"/>
</dbReference>
<reference evidence="4 5" key="1">
    <citation type="submission" date="2019-08" db="EMBL/GenBank/DDBJ databases">
        <title>Hyperibacter terrae gen. nov., sp. nov. and Hyperibacter viscosus sp. nov., two new members in the family Rhodospirillaceae isolated from the rhizosphere of Hypericum perforatum.</title>
        <authorList>
            <person name="Noviana Z."/>
        </authorList>
    </citation>
    <scope>NUCLEOTIDE SEQUENCE [LARGE SCALE GENOMIC DNA]</scope>
    <source>
        <strain evidence="4 5">R5959</strain>
    </source>
</reference>
<dbReference type="InterPro" id="IPR036162">
    <property type="entry name" value="Resolvase-like_N_sf"/>
</dbReference>
<keyword evidence="5" id="KW-1185">Reference proteome</keyword>
<dbReference type="KEGG" id="hadh:FRZ61_01500"/>
<gene>
    <name evidence="4" type="ORF">FRZ61_01500</name>
</gene>
<sequence length="135" mass="14312">MTVNHTEPTGRERVALYLRSASAPQGDPESSLADQRRLLMAAADQCGLEPAGEYGDASIGGLTLECPGLARLLQDASTNPRLFDFVLVADFSRISRNAVQVMEVAGQLANLGIRLIAADQATAVPHTGHKSDVVQ</sequence>
<dbReference type="PROSITE" id="PS51736">
    <property type="entry name" value="RECOMBINASES_3"/>
    <property type="match status" value="1"/>
</dbReference>
<dbReference type="GO" id="GO:0003677">
    <property type="term" value="F:DNA binding"/>
    <property type="evidence" value="ECO:0007669"/>
    <property type="project" value="UniProtKB-KW"/>
</dbReference>
<dbReference type="PANTHER" id="PTHR30461:SF2">
    <property type="entry name" value="SERINE RECOMBINASE PINE-RELATED"/>
    <property type="match status" value="1"/>
</dbReference>
<dbReference type="Proteomes" id="UP000325797">
    <property type="component" value="Chromosome"/>
</dbReference>
<evidence type="ECO:0000313" key="4">
    <source>
        <dbReference type="EMBL" id="QEX20234.1"/>
    </source>
</evidence>
<dbReference type="OrthoDB" id="7277848at2"/>
<keyword evidence="1" id="KW-0238">DNA-binding</keyword>
<dbReference type="GO" id="GO:0000150">
    <property type="term" value="F:DNA strand exchange activity"/>
    <property type="evidence" value="ECO:0007669"/>
    <property type="project" value="InterPro"/>
</dbReference>
<evidence type="ECO:0000256" key="1">
    <source>
        <dbReference type="ARBA" id="ARBA00023125"/>
    </source>
</evidence>
<organism evidence="4 5">
    <name type="scientific">Hypericibacter adhaerens</name>
    <dbReference type="NCBI Taxonomy" id="2602016"/>
    <lineage>
        <taxon>Bacteria</taxon>
        <taxon>Pseudomonadati</taxon>
        <taxon>Pseudomonadota</taxon>
        <taxon>Alphaproteobacteria</taxon>
        <taxon>Rhodospirillales</taxon>
        <taxon>Dongiaceae</taxon>
        <taxon>Hypericibacter</taxon>
    </lineage>
</organism>
<dbReference type="InterPro" id="IPR006119">
    <property type="entry name" value="Resolv_N"/>
</dbReference>
<dbReference type="RefSeq" id="WP_151114487.1">
    <property type="nucleotide sequence ID" value="NZ_CP042582.1"/>
</dbReference>
<dbReference type="AlphaFoldDB" id="A0A5J6MS18"/>
<evidence type="ECO:0000259" key="3">
    <source>
        <dbReference type="PROSITE" id="PS51736"/>
    </source>
</evidence>
<dbReference type="SMART" id="SM00857">
    <property type="entry name" value="Resolvase"/>
    <property type="match status" value="1"/>
</dbReference>
<feature type="domain" description="Resolvase/invertase-type recombinase catalytic" evidence="3">
    <location>
        <begin position="13"/>
        <end position="135"/>
    </location>
</feature>
<name>A0A5J6MS18_9PROT</name>
<accession>A0A5J6MS18</accession>
<evidence type="ECO:0000313" key="5">
    <source>
        <dbReference type="Proteomes" id="UP000325797"/>
    </source>
</evidence>
<protein>
    <recommendedName>
        <fullName evidence="3">Resolvase/invertase-type recombinase catalytic domain-containing protein</fullName>
    </recommendedName>
</protein>
<evidence type="ECO:0000256" key="2">
    <source>
        <dbReference type="ARBA" id="ARBA00023172"/>
    </source>
</evidence>
<dbReference type="InterPro" id="IPR050639">
    <property type="entry name" value="SSR_resolvase"/>
</dbReference>
<dbReference type="CDD" id="cd00338">
    <property type="entry name" value="Ser_Recombinase"/>
    <property type="match status" value="1"/>
</dbReference>
<dbReference type="EMBL" id="CP042582">
    <property type="protein sequence ID" value="QEX20234.1"/>
    <property type="molecule type" value="Genomic_DNA"/>
</dbReference>
<dbReference type="SUPFAM" id="SSF53041">
    <property type="entry name" value="Resolvase-like"/>
    <property type="match status" value="1"/>
</dbReference>